<protein>
    <submittedName>
        <fullName evidence="1">Uncharacterized protein</fullName>
    </submittedName>
</protein>
<name>A0A0E9U7N8_ANGAN</name>
<reference evidence="1" key="1">
    <citation type="submission" date="2014-11" db="EMBL/GenBank/DDBJ databases">
        <authorList>
            <person name="Amaro Gonzalez C."/>
        </authorList>
    </citation>
    <scope>NUCLEOTIDE SEQUENCE</scope>
</reference>
<accession>A0A0E9U7N8</accession>
<proteinExistence type="predicted"/>
<organism evidence="1">
    <name type="scientific">Anguilla anguilla</name>
    <name type="common">European freshwater eel</name>
    <name type="synonym">Muraena anguilla</name>
    <dbReference type="NCBI Taxonomy" id="7936"/>
    <lineage>
        <taxon>Eukaryota</taxon>
        <taxon>Metazoa</taxon>
        <taxon>Chordata</taxon>
        <taxon>Craniata</taxon>
        <taxon>Vertebrata</taxon>
        <taxon>Euteleostomi</taxon>
        <taxon>Actinopterygii</taxon>
        <taxon>Neopterygii</taxon>
        <taxon>Teleostei</taxon>
        <taxon>Anguilliformes</taxon>
        <taxon>Anguillidae</taxon>
        <taxon>Anguilla</taxon>
    </lineage>
</organism>
<evidence type="ECO:0000313" key="1">
    <source>
        <dbReference type="EMBL" id="JAH60968.1"/>
    </source>
</evidence>
<dbReference type="AlphaFoldDB" id="A0A0E9U7N8"/>
<dbReference type="EMBL" id="GBXM01047609">
    <property type="protein sequence ID" value="JAH60968.1"/>
    <property type="molecule type" value="Transcribed_RNA"/>
</dbReference>
<sequence>MKINTYRCIIRHDVTACRFENRSMTQTTCLKSSQWSLLLAHGH</sequence>
<reference evidence="1" key="2">
    <citation type="journal article" date="2015" name="Fish Shellfish Immunol.">
        <title>Early steps in the European eel (Anguilla anguilla)-Vibrio vulnificus interaction in the gills: Role of the RtxA13 toxin.</title>
        <authorList>
            <person name="Callol A."/>
            <person name="Pajuelo D."/>
            <person name="Ebbesson L."/>
            <person name="Teles M."/>
            <person name="MacKenzie S."/>
            <person name="Amaro C."/>
        </authorList>
    </citation>
    <scope>NUCLEOTIDE SEQUENCE</scope>
</reference>